<sequence>MPLGFLLLALFSIGLIENPSTALHSFTVGAMGGMILAMISRITLGHTGRPLKPPRIITLAYISILLSAAVRVLLPAVAPSYSNWSITLAGGLWVLAYAIYLTTYAHMLITPDIEDTPE</sequence>
<protein>
    <submittedName>
        <fullName evidence="2">NnrS family protein</fullName>
    </submittedName>
</protein>
<dbReference type="Proteomes" id="UP000509658">
    <property type="component" value="Chromosome"/>
</dbReference>
<dbReference type="EMBL" id="CP054491">
    <property type="protein sequence ID" value="QKQ28361.1"/>
    <property type="molecule type" value="Genomic_DNA"/>
</dbReference>
<evidence type="ECO:0000313" key="3">
    <source>
        <dbReference type="Proteomes" id="UP000509658"/>
    </source>
</evidence>
<keyword evidence="1" id="KW-0472">Membrane</keyword>
<proteinExistence type="predicted"/>
<keyword evidence="3" id="KW-1185">Reference proteome</keyword>
<reference evidence="2 3" key="1">
    <citation type="submission" date="2020-05" db="EMBL/GenBank/DDBJ databases">
        <title>Horizontal transmission and recombination maintain forever young bacterial symbiont genomes.</title>
        <authorList>
            <person name="Russell S.L."/>
            <person name="Pepper-Tunick E."/>
            <person name="Svedberg J."/>
            <person name="Byrne A."/>
            <person name="Ruelas Castillo J."/>
            <person name="Vollmers C."/>
            <person name="Beinart R.A."/>
            <person name="Corbett-Detig R."/>
        </authorList>
    </citation>
    <scope>NUCLEOTIDE SEQUENCE [LARGE SCALE GENOMIC DNA]</scope>
    <source>
        <strain evidence="2">Santa_Monica_outfall</strain>
    </source>
</reference>
<keyword evidence="1" id="KW-1133">Transmembrane helix</keyword>
<feature type="transmembrane region" description="Helical" evidence="1">
    <location>
        <begin position="84"/>
        <end position="101"/>
    </location>
</feature>
<evidence type="ECO:0000256" key="1">
    <source>
        <dbReference type="SAM" id="Phobius"/>
    </source>
</evidence>
<dbReference type="AlphaFoldDB" id="A0A6N0I1K2"/>
<dbReference type="KEGG" id="rev:HUE57_18450"/>
<feature type="transmembrane region" description="Helical" evidence="1">
    <location>
        <begin position="56"/>
        <end position="78"/>
    </location>
</feature>
<name>A0A6N0I1K2_9GAMM</name>
<keyword evidence="1" id="KW-0812">Transmembrane</keyword>
<gene>
    <name evidence="2" type="ORF">HUE57_18450</name>
</gene>
<dbReference type="InterPro" id="IPR010266">
    <property type="entry name" value="NnrS"/>
</dbReference>
<organism evidence="2 3">
    <name type="scientific">Candidatus Reidiella endopervernicosa</name>
    <dbReference type="NCBI Taxonomy" id="2738883"/>
    <lineage>
        <taxon>Bacteria</taxon>
        <taxon>Pseudomonadati</taxon>
        <taxon>Pseudomonadota</taxon>
        <taxon>Gammaproteobacteria</taxon>
        <taxon>Candidatus Reidiella</taxon>
    </lineage>
</organism>
<dbReference type="Pfam" id="PF05940">
    <property type="entry name" value="NnrS"/>
    <property type="match status" value="1"/>
</dbReference>
<accession>A0A6N0I1K2</accession>
<feature type="transmembrane region" description="Helical" evidence="1">
    <location>
        <begin position="26"/>
        <end position="44"/>
    </location>
</feature>
<evidence type="ECO:0000313" key="2">
    <source>
        <dbReference type="EMBL" id="QKQ28361.1"/>
    </source>
</evidence>